<reference evidence="3 4" key="1">
    <citation type="journal article" date="2020" name="ISME J.">
        <title>Uncovering the hidden diversity of litter-decomposition mechanisms in mushroom-forming fungi.</title>
        <authorList>
            <person name="Floudas D."/>
            <person name="Bentzer J."/>
            <person name="Ahren D."/>
            <person name="Johansson T."/>
            <person name="Persson P."/>
            <person name="Tunlid A."/>
        </authorList>
    </citation>
    <scope>NUCLEOTIDE SEQUENCE [LARGE SCALE GENOMIC DNA]</scope>
    <source>
        <strain evidence="3 4">CBS 406.79</strain>
    </source>
</reference>
<feature type="transmembrane region" description="Helical" evidence="1">
    <location>
        <begin position="153"/>
        <end position="172"/>
    </location>
</feature>
<feature type="transmembrane region" description="Helical" evidence="1">
    <location>
        <begin position="108"/>
        <end position="133"/>
    </location>
</feature>
<evidence type="ECO:0000313" key="4">
    <source>
        <dbReference type="Proteomes" id="UP000518752"/>
    </source>
</evidence>
<feature type="transmembrane region" description="Helical" evidence="1">
    <location>
        <begin position="405"/>
        <end position="427"/>
    </location>
</feature>
<evidence type="ECO:0000313" key="3">
    <source>
        <dbReference type="EMBL" id="KAF5378435.1"/>
    </source>
</evidence>
<dbReference type="EMBL" id="JAACJN010000076">
    <property type="protein sequence ID" value="KAF5378435.1"/>
    <property type="molecule type" value="Genomic_DNA"/>
</dbReference>
<feature type="transmembrane region" description="Helical" evidence="1">
    <location>
        <begin position="671"/>
        <end position="691"/>
    </location>
</feature>
<gene>
    <name evidence="3" type="ORF">D9757_011140</name>
</gene>
<feature type="transmembrane region" description="Helical" evidence="1">
    <location>
        <begin position="627"/>
        <end position="651"/>
    </location>
</feature>
<evidence type="ECO:0000259" key="2">
    <source>
        <dbReference type="Pfam" id="PF20163"/>
    </source>
</evidence>
<dbReference type="AlphaFoldDB" id="A0A8H5H8L4"/>
<protein>
    <recommendedName>
        <fullName evidence="2">DUF6536 domain-containing protein</fullName>
    </recommendedName>
</protein>
<feature type="transmembrane region" description="Helical" evidence="1">
    <location>
        <begin position="495"/>
        <end position="518"/>
    </location>
</feature>
<keyword evidence="1" id="KW-0812">Transmembrane</keyword>
<proteinExistence type="predicted"/>
<accession>A0A8H5H8L4</accession>
<evidence type="ECO:0000256" key="1">
    <source>
        <dbReference type="SAM" id="Phobius"/>
    </source>
</evidence>
<keyword evidence="4" id="KW-1185">Reference proteome</keyword>
<dbReference type="PANTHER" id="PTHR35395:SF1">
    <property type="entry name" value="DUF6536 DOMAIN-CONTAINING PROTEIN"/>
    <property type="match status" value="1"/>
</dbReference>
<name>A0A8H5H8L4_9AGAR</name>
<feature type="domain" description="DUF6536" evidence="2">
    <location>
        <begin position="106"/>
        <end position="251"/>
    </location>
</feature>
<dbReference type="PANTHER" id="PTHR35395">
    <property type="entry name" value="DUF6536 DOMAIN-CONTAINING PROTEIN"/>
    <property type="match status" value="1"/>
</dbReference>
<keyword evidence="1" id="KW-0472">Membrane</keyword>
<dbReference type="InterPro" id="IPR046623">
    <property type="entry name" value="DUF6536"/>
</dbReference>
<feature type="transmembrane region" description="Helical" evidence="1">
    <location>
        <begin position="216"/>
        <end position="233"/>
    </location>
</feature>
<sequence>MSASTSRPFSPARRGPFYSAVSTNEGHEYLPDEFVVSSLSEQNWKDQRQELASDPESTVLESKDLSLIDLYESPFRSNFPLSRFGSVRERWNRSSSGVRSRLPTGWRFGAWLATFQAGLVLSVNIIILIWSALKAGGGSSGIVYQGDCNKVDHYSIGIHLVINILSTLLLGASNYMMQSLCAPTRAEVDRAHARGLWLDIGLQSLRNLKYMSRRKRILWIALSMSSIPLHLIYNSSFFSTLSANEYLVYPVQGPDLQTVYPNADGRYNWTCGSQKGCPGGAKQTELSQWNVLSNSECLQAYANDFVSDRLTVVPVVGDYTSNGSLLVAGYGSKGTSLDPYEWICSGMDNFSEEPALCSSVWRNIDPSNWKYRGYIYNSTSSERVLSIHYCLSEPVVPKCQLEFNLPLLIIVILFNIVKVGCMAFAAVKIKDDALVTIGDAIASFTGDPDPHTREMCLATKDHFSGHRIGDIFPPLRLEYRPQQLRWLNAASRRHWITTVSLFAAAISIVLGLLIYAVINLKANGITGFSGLSQFGIGKPHAQNIITGWNIPVRGYSALVSAVLISNSPQLILSVIYLVFNSLCTRMFLALEWASYSRSRKSLRVSSPDGKQRSTYFLQIPYRFGLPLMAYSALLHWLVSQSIFLVKVTYWYGTDATGDENTTSCGYSPLGMILTIIVGTTLILGAFIVAFFTRINGEMPLVGSCSAAISASCHPPLTDGSDSLKPMKWGSVVGAEDEDNKLGSVGHVTFSSGAVVKPTPGFYYS</sequence>
<dbReference type="OrthoDB" id="2924511at2759"/>
<dbReference type="Proteomes" id="UP000518752">
    <property type="component" value="Unassembled WGS sequence"/>
</dbReference>
<dbReference type="Pfam" id="PF20163">
    <property type="entry name" value="DUF6536"/>
    <property type="match status" value="1"/>
</dbReference>
<comment type="caution">
    <text evidence="3">The sequence shown here is derived from an EMBL/GenBank/DDBJ whole genome shotgun (WGS) entry which is preliminary data.</text>
</comment>
<organism evidence="3 4">
    <name type="scientific">Collybiopsis confluens</name>
    <dbReference type="NCBI Taxonomy" id="2823264"/>
    <lineage>
        <taxon>Eukaryota</taxon>
        <taxon>Fungi</taxon>
        <taxon>Dikarya</taxon>
        <taxon>Basidiomycota</taxon>
        <taxon>Agaricomycotina</taxon>
        <taxon>Agaricomycetes</taxon>
        <taxon>Agaricomycetidae</taxon>
        <taxon>Agaricales</taxon>
        <taxon>Marasmiineae</taxon>
        <taxon>Omphalotaceae</taxon>
        <taxon>Collybiopsis</taxon>
    </lineage>
</organism>
<keyword evidence="1" id="KW-1133">Transmembrane helix</keyword>